<evidence type="ECO:0000256" key="2">
    <source>
        <dbReference type="ARBA" id="ARBA00022617"/>
    </source>
</evidence>
<keyword evidence="4 8" id="KW-0479">Metal-binding</keyword>
<dbReference type="AlphaFoldDB" id="A0A8J9Y9U7"/>
<evidence type="ECO:0000256" key="8">
    <source>
        <dbReference type="RuleBase" id="RU362121"/>
    </source>
</evidence>
<dbReference type="SMART" id="SM01117">
    <property type="entry name" value="Cyt-b5"/>
    <property type="match status" value="1"/>
</dbReference>
<keyword evidence="5 8" id="KW-0408">Iron</keyword>
<proteinExistence type="inferred from homology"/>
<keyword evidence="11" id="KW-1185">Reference proteome</keyword>
<sequence length="128" mass="14543">MTLKQFKRNEIAERKTKNDAVFVIDNEVYDVTKFMDDHPGGHEVLLNAAGQDASEDFHDIGHSLDAKELMKKFLIGEVVPEDRIESKREKNIWNVEGSDSDGGSFFTSWKFPVVLGLLTTVLYTYLFG</sequence>
<name>A0A8J9Y9U7_9NEOP</name>
<reference evidence="10" key="1">
    <citation type="submission" date="2021-12" db="EMBL/GenBank/DDBJ databases">
        <authorList>
            <person name="Martin H S."/>
        </authorList>
    </citation>
    <scope>NUCLEOTIDE SEQUENCE</scope>
</reference>
<keyword evidence="6 8" id="KW-0472">Membrane</keyword>
<keyword evidence="2 8" id="KW-0349">Heme</keyword>
<feature type="transmembrane region" description="Helical" evidence="8">
    <location>
        <begin position="109"/>
        <end position="127"/>
    </location>
</feature>
<organism evidence="10 11">
    <name type="scientific">Brenthis ino</name>
    <name type="common">lesser marbled fritillary</name>
    <dbReference type="NCBI Taxonomy" id="405034"/>
    <lineage>
        <taxon>Eukaryota</taxon>
        <taxon>Metazoa</taxon>
        <taxon>Ecdysozoa</taxon>
        <taxon>Arthropoda</taxon>
        <taxon>Hexapoda</taxon>
        <taxon>Insecta</taxon>
        <taxon>Pterygota</taxon>
        <taxon>Neoptera</taxon>
        <taxon>Endopterygota</taxon>
        <taxon>Lepidoptera</taxon>
        <taxon>Glossata</taxon>
        <taxon>Ditrysia</taxon>
        <taxon>Papilionoidea</taxon>
        <taxon>Nymphalidae</taxon>
        <taxon>Heliconiinae</taxon>
        <taxon>Argynnini</taxon>
        <taxon>Brenthis</taxon>
    </lineage>
</organism>
<keyword evidence="8" id="KW-1133">Transmembrane helix</keyword>
<dbReference type="GO" id="GO:0020037">
    <property type="term" value="F:heme binding"/>
    <property type="evidence" value="ECO:0007669"/>
    <property type="project" value="UniProtKB-UniRule"/>
</dbReference>
<dbReference type="GO" id="GO:0016020">
    <property type="term" value="C:membrane"/>
    <property type="evidence" value="ECO:0007669"/>
    <property type="project" value="UniProtKB-SubCell"/>
</dbReference>
<dbReference type="Pfam" id="PF00173">
    <property type="entry name" value="Cyt-b5"/>
    <property type="match status" value="1"/>
</dbReference>
<dbReference type="SUPFAM" id="SSF55856">
    <property type="entry name" value="Cytochrome b5-like heme/steroid binding domain"/>
    <property type="match status" value="1"/>
</dbReference>
<comment type="similarity">
    <text evidence="7 8">Belongs to the cytochrome b5 family.</text>
</comment>
<evidence type="ECO:0000256" key="6">
    <source>
        <dbReference type="ARBA" id="ARBA00023136"/>
    </source>
</evidence>
<evidence type="ECO:0000259" key="9">
    <source>
        <dbReference type="PROSITE" id="PS50255"/>
    </source>
</evidence>
<accession>A0A8J9Y9U7</accession>
<feature type="non-terminal residue" evidence="10">
    <location>
        <position position="128"/>
    </location>
</feature>
<dbReference type="GO" id="GO:0046872">
    <property type="term" value="F:metal ion binding"/>
    <property type="evidence" value="ECO:0007669"/>
    <property type="project" value="UniProtKB-UniRule"/>
</dbReference>
<dbReference type="OrthoDB" id="260519at2759"/>
<dbReference type="Proteomes" id="UP000838878">
    <property type="component" value="Chromosome 4"/>
</dbReference>
<dbReference type="PANTHER" id="PTHR19359">
    <property type="entry name" value="CYTOCHROME B5"/>
    <property type="match status" value="1"/>
</dbReference>
<protein>
    <recommendedName>
        <fullName evidence="9">Cytochrome b5 heme-binding domain-containing protein</fullName>
    </recommendedName>
</protein>
<keyword evidence="3 8" id="KW-0812">Transmembrane</keyword>
<dbReference type="EMBL" id="OV170224">
    <property type="protein sequence ID" value="CAH0724449.1"/>
    <property type="molecule type" value="Genomic_DNA"/>
</dbReference>
<evidence type="ECO:0000313" key="11">
    <source>
        <dbReference type="Proteomes" id="UP000838878"/>
    </source>
</evidence>
<dbReference type="FunFam" id="3.10.120.10:FF:000002">
    <property type="entry name" value="Cytochrome b5 type B"/>
    <property type="match status" value="1"/>
</dbReference>
<evidence type="ECO:0000256" key="4">
    <source>
        <dbReference type="ARBA" id="ARBA00022723"/>
    </source>
</evidence>
<evidence type="ECO:0000313" key="10">
    <source>
        <dbReference type="EMBL" id="CAH0724449.1"/>
    </source>
</evidence>
<evidence type="ECO:0000256" key="3">
    <source>
        <dbReference type="ARBA" id="ARBA00022692"/>
    </source>
</evidence>
<dbReference type="InterPro" id="IPR018506">
    <property type="entry name" value="Cyt_B5_heme-BS"/>
</dbReference>
<dbReference type="PROSITE" id="PS50255">
    <property type="entry name" value="CYTOCHROME_B5_2"/>
    <property type="match status" value="1"/>
</dbReference>
<dbReference type="InterPro" id="IPR050668">
    <property type="entry name" value="Cytochrome_b5"/>
</dbReference>
<feature type="domain" description="Cytochrome b5 heme-binding" evidence="9">
    <location>
        <begin position="3"/>
        <end position="79"/>
    </location>
</feature>
<comment type="subcellular location">
    <subcellularLocation>
        <location evidence="1">Membrane</location>
    </subcellularLocation>
</comment>
<evidence type="ECO:0000256" key="5">
    <source>
        <dbReference type="ARBA" id="ARBA00023004"/>
    </source>
</evidence>
<dbReference type="InterPro" id="IPR001199">
    <property type="entry name" value="Cyt_B5-like_heme/steroid-bd"/>
</dbReference>
<evidence type="ECO:0000256" key="7">
    <source>
        <dbReference type="ARBA" id="ARBA00038168"/>
    </source>
</evidence>
<evidence type="ECO:0000256" key="1">
    <source>
        <dbReference type="ARBA" id="ARBA00004370"/>
    </source>
</evidence>
<dbReference type="Gene3D" id="3.10.120.10">
    <property type="entry name" value="Cytochrome b5-like heme/steroid binding domain"/>
    <property type="match status" value="1"/>
</dbReference>
<dbReference type="PRINTS" id="PR00363">
    <property type="entry name" value="CYTOCHROMEB5"/>
</dbReference>
<dbReference type="PROSITE" id="PS00191">
    <property type="entry name" value="CYTOCHROME_B5_1"/>
    <property type="match status" value="1"/>
</dbReference>
<dbReference type="InterPro" id="IPR036400">
    <property type="entry name" value="Cyt_B5-like_heme/steroid_sf"/>
</dbReference>
<gene>
    <name evidence="10" type="ORF">BINO364_LOCUS10157</name>
</gene>